<dbReference type="InterPro" id="IPR011042">
    <property type="entry name" value="6-blade_b-propeller_TolB-like"/>
</dbReference>
<dbReference type="GO" id="GO:0008270">
    <property type="term" value="F:zinc ion binding"/>
    <property type="evidence" value="ECO:0007669"/>
    <property type="project" value="UniProtKB-KW"/>
</dbReference>
<dbReference type="EMBL" id="JAKMXF010000299">
    <property type="protein sequence ID" value="KAI6652290.1"/>
    <property type="molecule type" value="Genomic_DNA"/>
</dbReference>
<evidence type="ECO:0000256" key="2">
    <source>
        <dbReference type="PROSITE-ProRule" id="PRU00504"/>
    </source>
</evidence>
<dbReference type="InterPro" id="IPR001258">
    <property type="entry name" value="NHL_repeat"/>
</dbReference>
<dbReference type="Pfam" id="PF01436">
    <property type="entry name" value="NHL"/>
    <property type="match status" value="2"/>
</dbReference>
<dbReference type="InterPro" id="IPR050952">
    <property type="entry name" value="TRIM-NHL_E3_ligases"/>
</dbReference>
<name>A0AAV7JUC3_9METZ</name>
<dbReference type="PANTHER" id="PTHR24104:SF25">
    <property type="entry name" value="PROTEIN LIN-41"/>
    <property type="match status" value="1"/>
</dbReference>
<dbReference type="Pfam" id="PF17170">
    <property type="entry name" value="DUF5128"/>
    <property type="match status" value="1"/>
</dbReference>
<dbReference type="GO" id="GO:0061630">
    <property type="term" value="F:ubiquitin protein ligase activity"/>
    <property type="evidence" value="ECO:0007669"/>
    <property type="project" value="TreeGrafter"/>
</dbReference>
<proteinExistence type="predicted"/>
<dbReference type="CDD" id="cd05819">
    <property type="entry name" value="NHL"/>
    <property type="match status" value="1"/>
</dbReference>
<dbReference type="SUPFAM" id="SSF101898">
    <property type="entry name" value="NHL repeat"/>
    <property type="match status" value="1"/>
</dbReference>
<dbReference type="Proteomes" id="UP001165289">
    <property type="component" value="Unassembled WGS sequence"/>
</dbReference>
<keyword evidence="1" id="KW-0677">Repeat</keyword>
<reference evidence="3 4" key="1">
    <citation type="journal article" date="2023" name="BMC Biol.">
        <title>The compact genome of the sponge Oopsacas minuta (Hexactinellida) is lacking key metazoan core genes.</title>
        <authorList>
            <person name="Santini S."/>
            <person name="Schenkelaars Q."/>
            <person name="Jourda C."/>
            <person name="Duchesne M."/>
            <person name="Belahbib H."/>
            <person name="Rocher C."/>
            <person name="Selva M."/>
            <person name="Riesgo A."/>
            <person name="Vervoort M."/>
            <person name="Leys S.P."/>
            <person name="Kodjabachian L."/>
            <person name="Le Bivic A."/>
            <person name="Borchiellini C."/>
            <person name="Claverie J.M."/>
            <person name="Renard E."/>
        </authorList>
    </citation>
    <scope>NUCLEOTIDE SEQUENCE [LARGE SCALE GENOMIC DNA]</scope>
    <source>
        <strain evidence="3">SPO-2</strain>
    </source>
</reference>
<evidence type="ECO:0000313" key="4">
    <source>
        <dbReference type="Proteomes" id="UP001165289"/>
    </source>
</evidence>
<dbReference type="PANTHER" id="PTHR24104">
    <property type="entry name" value="E3 UBIQUITIN-PROTEIN LIGASE NHLRC1-RELATED"/>
    <property type="match status" value="1"/>
</dbReference>
<gene>
    <name evidence="3" type="ORF">LOD99_7305</name>
</gene>
<protein>
    <submittedName>
        <fullName evidence="3">PEP-CTERM domain protein</fullName>
    </submittedName>
</protein>
<dbReference type="GO" id="GO:0043161">
    <property type="term" value="P:proteasome-mediated ubiquitin-dependent protein catabolic process"/>
    <property type="evidence" value="ECO:0007669"/>
    <property type="project" value="TreeGrafter"/>
</dbReference>
<dbReference type="Gene3D" id="2.120.10.30">
    <property type="entry name" value="TolB, C-terminal domain"/>
    <property type="match status" value="2"/>
</dbReference>
<keyword evidence="4" id="KW-1185">Reference proteome</keyword>
<evidence type="ECO:0000256" key="1">
    <source>
        <dbReference type="ARBA" id="ARBA00022737"/>
    </source>
</evidence>
<sequence>MANLLINVKFLEQIDDTRKRVKECFKRTRELLINREEILLTRIDQIETEYKTKTDEMLNVLEALSKAKTQNTETLIPNTLDEIRREVQASIDRKIAELTVETDCSIEFIWDNLFETDIEQLGSIQLNDETSISPTRTFPPQVKVIVPEYKTKQLPTTYSCKKSSDQKAPGELNGGRSLTVHYKTGNIYITDRDNHRVQVFNSNGDYIFMFSAKMNEPRGICISKNYVYVTQINVHSVNMYELGGKLIASVGSQGNKETQFNRPHCIDFSHRTDNIYVCDSDNGRIQILTEDLRFHSVLGIGVLNKPLDIKVTRDRVLVLDDSDPCMLVFTSEHVLINRLITRGNGKQTNKPRAFDIDREYNFIMSDYKSHCVHVFNKEGELVHRFGKNGQGIGEFDHPCGIALDNKGQIIVVCQKNDACLQFF</sequence>
<evidence type="ECO:0000313" key="3">
    <source>
        <dbReference type="EMBL" id="KAI6652290.1"/>
    </source>
</evidence>
<accession>A0AAV7JUC3</accession>
<organism evidence="3 4">
    <name type="scientific">Oopsacas minuta</name>
    <dbReference type="NCBI Taxonomy" id="111878"/>
    <lineage>
        <taxon>Eukaryota</taxon>
        <taxon>Metazoa</taxon>
        <taxon>Porifera</taxon>
        <taxon>Hexactinellida</taxon>
        <taxon>Hexasterophora</taxon>
        <taxon>Lyssacinosida</taxon>
        <taxon>Leucopsacidae</taxon>
        <taxon>Oopsacas</taxon>
    </lineage>
</organism>
<dbReference type="AlphaFoldDB" id="A0AAV7JUC3"/>
<feature type="repeat" description="NHL" evidence="2">
    <location>
        <begin position="167"/>
        <end position="203"/>
    </location>
</feature>
<dbReference type="PROSITE" id="PS51125">
    <property type="entry name" value="NHL"/>
    <property type="match status" value="1"/>
</dbReference>
<dbReference type="GO" id="GO:0000209">
    <property type="term" value="P:protein polyubiquitination"/>
    <property type="evidence" value="ECO:0007669"/>
    <property type="project" value="TreeGrafter"/>
</dbReference>
<comment type="caution">
    <text evidence="3">The sequence shown here is derived from an EMBL/GenBank/DDBJ whole genome shotgun (WGS) entry which is preliminary data.</text>
</comment>